<evidence type="ECO:0000256" key="2">
    <source>
        <dbReference type="ARBA" id="ARBA00005464"/>
    </source>
</evidence>
<dbReference type="InterPro" id="IPR008881">
    <property type="entry name" value="Trigger_fac_ribosome-bd_bac"/>
</dbReference>
<gene>
    <name evidence="11" type="primary">tig</name>
    <name evidence="15" type="ORF">Dace_0477</name>
</gene>
<proteinExistence type="inferred from homology"/>
<dbReference type="SUPFAM" id="SSF109998">
    <property type="entry name" value="Triger factor/SurA peptide-binding domain-like"/>
    <property type="match status" value="1"/>
</dbReference>
<dbReference type="SUPFAM" id="SSF102735">
    <property type="entry name" value="Trigger factor ribosome-binding domain"/>
    <property type="match status" value="1"/>
</dbReference>
<dbReference type="GO" id="GO:0051083">
    <property type="term" value="P:'de novo' cotranslational protein folding"/>
    <property type="evidence" value="ECO:0007669"/>
    <property type="project" value="TreeGrafter"/>
</dbReference>
<evidence type="ECO:0000259" key="14">
    <source>
        <dbReference type="PROSITE" id="PS50059"/>
    </source>
</evidence>
<dbReference type="AlphaFoldDB" id="Q1JY89"/>
<evidence type="ECO:0000256" key="8">
    <source>
        <dbReference type="ARBA" id="ARBA00023235"/>
    </source>
</evidence>
<evidence type="ECO:0000256" key="13">
    <source>
        <dbReference type="RuleBase" id="RU003914"/>
    </source>
</evidence>
<evidence type="ECO:0000256" key="4">
    <source>
        <dbReference type="ARBA" id="ARBA00016902"/>
    </source>
</evidence>
<evidence type="ECO:0000256" key="5">
    <source>
        <dbReference type="ARBA" id="ARBA00022618"/>
    </source>
</evidence>
<comment type="domain">
    <text evidence="11">Consists of 3 domains; the N-terminus binds the ribosome, the middle domain has PPIase activity, while the C-terminus has intrinsic chaperone activity on its own.</text>
</comment>
<dbReference type="Pfam" id="PF00254">
    <property type="entry name" value="FKBP_C"/>
    <property type="match status" value="1"/>
</dbReference>
<evidence type="ECO:0000256" key="12">
    <source>
        <dbReference type="PROSITE-ProRule" id="PRU00277"/>
    </source>
</evidence>
<dbReference type="HAMAP" id="MF_00303">
    <property type="entry name" value="Trigger_factor_Tig"/>
    <property type="match status" value="1"/>
</dbReference>
<keyword evidence="8 11" id="KW-0413">Isomerase</keyword>
<comment type="subcellular location">
    <subcellularLocation>
        <location evidence="11">Cytoplasm</location>
    </subcellularLocation>
    <text evidence="11">About half TF is bound to the ribosome near the polypeptide exit tunnel while the other half is free in the cytoplasm.</text>
</comment>
<dbReference type="Gene3D" id="3.30.70.1050">
    <property type="entry name" value="Trigger factor ribosome-binding domain"/>
    <property type="match status" value="1"/>
</dbReference>
<evidence type="ECO:0000256" key="9">
    <source>
        <dbReference type="ARBA" id="ARBA00023306"/>
    </source>
</evidence>
<keyword evidence="6 11" id="KW-0697">Rotamase</keyword>
<dbReference type="GO" id="GO:0005737">
    <property type="term" value="C:cytoplasm"/>
    <property type="evidence" value="ECO:0007669"/>
    <property type="project" value="UniProtKB-SubCell"/>
</dbReference>
<keyword evidence="7 11" id="KW-0143">Chaperone</keyword>
<dbReference type="GO" id="GO:0043335">
    <property type="term" value="P:protein unfolding"/>
    <property type="evidence" value="ECO:0007669"/>
    <property type="project" value="TreeGrafter"/>
</dbReference>
<evidence type="ECO:0000313" key="15">
    <source>
        <dbReference type="EMBL" id="EAT15107.1"/>
    </source>
</evidence>
<dbReference type="FunFam" id="3.10.50.40:FF:000001">
    <property type="entry name" value="Trigger factor"/>
    <property type="match status" value="1"/>
</dbReference>
<dbReference type="PIRSF" id="PIRSF003095">
    <property type="entry name" value="Trigger_factor"/>
    <property type="match status" value="1"/>
</dbReference>
<dbReference type="InterPro" id="IPR046357">
    <property type="entry name" value="PPIase_dom_sf"/>
</dbReference>
<dbReference type="PROSITE" id="PS50059">
    <property type="entry name" value="FKBP_PPIASE"/>
    <property type="match status" value="1"/>
</dbReference>
<dbReference type="OrthoDB" id="9767721at2"/>
<dbReference type="SUPFAM" id="SSF54534">
    <property type="entry name" value="FKBP-like"/>
    <property type="match status" value="1"/>
</dbReference>
<dbReference type="GO" id="GO:0015031">
    <property type="term" value="P:protein transport"/>
    <property type="evidence" value="ECO:0007669"/>
    <property type="project" value="UniProtKB-UniRule"/>
</dbReference>
<dbReference type="GO" id="GO:0044183">
    <property type="term" value="F:protein folding chaperone"/>
    <property type="evidence" value="ECO:0007669"/>
    <property type="project" value="TreeGrafter"/>
</dbReference>
<dbReference type="InterPro" id="IPR027304">
    <property type="entry name" value="Trigger_fact/SurA_dom_sf"/>
</dbReference>
<dbReference type="Proteomes" id="UP000005695">
    <property type="component" value="Unassembled WGS sequence"/>
</dbReference>
<dbReference type="Gene3D" id="1.10.3120.10">
    <property type="entry name" value="Trigger factor, C-terminal domain"/>
    <property type="match status" value="1"/>
</dbReference>
<evidence type="ECO:0000313" key="16">
    <source>
        <dbReference type="Proteomes" id="UP000005695"/>
    </source>
</evidence>
<sequence>MNVQVENVSSVKKKISVEISADRVSEEIAKTYKKIAKSAKVKGFRDGKVPMSVVESYYVDQMKQDVVGRLINETYYQALVDNEVAAISEPSIEESSDLEKDKPFTYEAHVEVKPEVSAKDYTDIELKKEIFDFDEKIVDERLNEMLSSRSTMEVAERDEAQNGDFVTIDFEGFVDGEAFEGGAAQDHELELGSGSFIPGFEEQLVGLKRGEEKEISVTFPEEYGNKDLAGKESTFKIALKEIKVKQMPELDDEFAKGYGAESADDLREKIRDGYKKQETSRIDDDLKERLITVLVERNEVEVPEAMIERQLDFMHKNISNRLQSQGMTMEMMGMNEEAFRVMYRETAVKQVQGSLLLEAIGRQENISVDDDEVDSRLEEIAEMANAPLDEVKKYYSSDEARKGLLAQIEEEKVITYLLGQSKIEEVTKEALAEKPADEEQE</sequence>
<reference evidence="15" key="1">
    <citation type="submission" date="2006-05" db="EMBL/GenBank/DDBJ databases">
        <title>Annotation of the draft genome assembly of Desulfuromonas acetoxidans DSM 684.</title>
        <authorList>
            <consortium name="US DOE Joint Genome Institute (JGI-ORNL)"/>
            <person name="Larimer F."/>
            <person name="Land M."/>
            <person name="Hauser L."/>
        </authorList>
    </citation>
    <scope>NUCLEOTIDE SEQUENCE [LARGE SCALE GENOMIC DNA]</scope>
    <source>
        <strain evidence="15">DSM 684</strain>
    </source>
</reference>
<dbReference type="InterPro" id="IPR005215">
    <property type="entry name" value="Trig_fac"/>
</dbReference>
<comment type="catalytic activity">
    <reaction evidence="1 11 12">
        <text>[protein]-peptidylproline (omega=180) = [protein]-peptidylproline (omega=0)</text>
        <dbReference type="Rhea" id="RHEA:16237"/>
        <dbReference type="Rhea" id="RHEA-COMP:10747"/>
        <dbReference type="Rhea" id="RHEA-COMP:10748"/>
        <dbReference type="ChEBI" id="CHEBI:83833"/>
        <dbReference type="ChEBI" id="CHEBI:83834"/>
        <dbReference type="EC" id="5.2.1.8"/>
    </reaction>
</comment>
<dbReference type="EMBL" id="AAEW02000013">
    <property type="protein sequence ID" value="EAT15107.1"/>
    <property type="molecule type" value="Genomic_DNA"/>
</dbReference>
<comment type="caution">
    <text evidence="15">The sequence shown here is derived from an EMBL/GenBank/DDBJ whole genome shotgun (WGS) entry which is preliminary data.</text>
</comment>
<dbReference type="EC" id="5.2.1.8" evidence="3 11"/>
<accession>Q1JY89</accession>
<comment type="function">
    <text evidence="11">Involved in protein export. Acts as a chaperone by maintaining the newly synthesized protein in an open conformation. Functions as a peptidyl-prolyl cis-trans isomerase.</text>
</comment>
<dbReference type="PANTHER" id="PTHR30560">
    <property type="entry name" value="TRIGGER FACTOR CHAPERONE AND PEPTIDYL-PROLYL CIS/TRANS ISOMERASE"/>
    <property type="match status" value="1"/>
</dbReference>
<dbReference type="GO" id="GO:0051301">
    <property type="term" value="P:cell division"/>
    <property type="evidence" value="ECO:0007669"/>
    <property type="project" value="UniProtKB-KW"/>
</dbReference>
<dbReference type="Pfam" id="PF05698">
    <property type="entry name" value="Trigger_C"/>
    <property type="match status" value="1"/>
</dbReference>
<keyword evidence="16" id="KW-1185">Reference proteome</keyword>
<dbReference type="RefSeq" id="WP_006001316.1">
    <property type="nucleotide sequence ID" value="NZ_AAEW02000013.1"/>
</dbReference>
<dbReference type="GO" id="GO:0043022">
    <property type="term" value="F:ribosome binding"/>
    <property type="evidence" value="ECO:0007669"/>
    <property type="project" value="TreeGrafter"/>
</dbReference>
<comment type="similarity">
    <text evidence="2 11 13">Belongs to the FKBP-type PPIase family. Tig subfamily.</text>
</comment>
<dbReference type="Pfam" id="PF05697">
    <property type="entry name" value="Trigger_N"/>
    <property type="match status" value="1"/>
</dbReference>
<evidence type="ECO:0000256" key="3">
    <source>
        <dbReference type="ARBA" id="ARBA00013194"/>
    </source>
</evidence>
<dbReference type="NCBIfam" id="TIGR00115">
    <property type="entry name" value="tig"/>
    <property type="match status" value="1"/>
</dbReference>
<evidence type="ECO:0000256" key="6">
    <source>
        <dbReference type="ARBA" id="ARBA00023110"/>
    </source>
</evidence>
<dbReference type="InterPro" id="IPR008880">
    <property type="entry name" value="Trigger_fac_C"/>
</dbReference>
<keyword evidence="11" id="KW-0963">Cytoplasm</keyword>
<protein>
    <recommendedName>
        <fullName evidence="4 11">Trigger factor</fullName>
        <shortName evidence="11">TF</shortName>
        <ecNumber evidence="3 11">5.2.1.8</ecNumber>
    </recommendedName>
    <alternativeName>
        <fullName evidence="10 11">PPIase</fullName>
    </alternativeName>
</protein>
<name>Q1JY89_DESA6</name>
<reference evidence="15" key="2">
    <citation type="submission" date="2006-05" db="EMBL/GenBank/DDBJ databases">
        <title>Sequencing of the draft genome and assembly of Desulfuromonas acetoxidans DSM 684.</title>
        <authorList>
            <consortium name="US DOE Joint Genome Institute (JGI-PGF)"/>
            <person name="Copeland A."/>
            <person name="Lucas S."/>
            <person name="Lapidus A."/>
            <person name="Barry K."/>
            <person name="Detter J.C."/>
            <person name="Glavina del Rio T."/>
            <person name="Hammon N."/>
            <person name="Israni S."/>
            <person name="Dalin E."/>
            <person name="Tice H."/>
            <person name="Bruce D."/>
            <person name="Pitluck S."/>
            <person name="Richardson P."/>
        </authorList>
    </citation>
    <scope>NUCLEOTIDE SEQUENCE [LARGE SCALE GENOMIC DNA]</scope>
    <source>
        <strain evidence="15">DSM 684</strain>
    </source>
</reference>
<evidence type="ECO:0000256" key="7">
    <source>
        <dbReference type="ARBA" id="ARBA00023186"/>
    </source>
</evidence>
<keyword evidence="5 11" id="KW-0132">Cell division</keyword>
<dbReference type="Gene3D" id="3.10.50.40">
    <property type="match status" value="1"/>
</dbReference>
<dbReference type="InterPro" id="IPR036611">
    <property type="entry name" value="Trigger_fac_ribosome-bd_sf"/>
</dbReference>
<evidence type="ECO:0000256" key="11">
    <source>
        <dbReference type="HAMAP-Rule" id="MF_00303"/>
    </source>
</evidence>
<dbReference type="InterPro" id="IPR037041">
    <property type="entry name" value="Trigger_fac_C_sf"/>
</dbReference>
<dbReference type="InterPro" id="IPR001179">
    <property type="entry name" value="PPIase_FKBP_dom"/>
</dbReference>
<dbReference type="PANTHER" id="PTHR30560:SF3">
    <property type="entry name" value="TRIGGER FACTOR-LIKE PROTEIN TIG, CHLOROPLASTIC"/>
    <property type="match status" value="1"/>
</dbReference>
<evidence type="ECO:0000256" key="10">
    <source>
        <dbReference type="ARBA" id="ARBA00029986"/>
    </source>
</evidence>
<feature type="domain" description="PPIase FKBP-type" evidence="14">
    <location>
        <begin position="163"/>
        <end position="245"/>
    </location>
</feature>
<keyword evidence="9 11" id="KW-0131">Cell cycle</keyword>
<organism evidence="15 16">
    <name type="scientific">Desulfuromonas acetoxidans (strain DSM 684 / 11070)</name>
    <dbReference type="NCBI Taxonomy" id="281689"/>
    <lineage>
        <taxon>Bacteria</taxon>
        <taxon>Pseudomonadati</taxon>
        <taxon>Thermodesulfobacteriota</taxon>
        <taxon>Desulfuromonadia</taxon>
        <taxon>Desulfuromonadales</taxon>
        <taxon>Desulfuromonadaceae</taxon>
        <taxon>Desulfuromonas</taxon>
    </lineage>
</organism>
<evidence type="ECO:0000256" key="1">
    <source>
        <dbReference type="ARBA" id="ARBA00000971"/>
    </source>
</evidence>
<dbReference type="GO" id="GO:0003755">
    <property type="term" value="F:peptidyl-prolyl cis-trans isomerase activity"/>
    <property type="evidence" value="ECO:0007669"/>
    <property type="project" value="UniProtKB-UniRule"/>
</dbReference>